<gene>
    <name evidence="5" type="ORF">DM860_011259</name>
</gene>
<keyword evidence="1" id="KW-0472">Membrane</keyword>
<feature type="transmembrane region" description="Helical" evidence="1">
    <location>
        <begin position="686"/>
        <end position="703"/>
    </location>
</feature>
<feature type="transmembrane region" description="Helical" evidence="1">
    <location>
        <begin position="565"/>
        <end position="584"/>
    </location>
</feature>
<dbReference type="Pfam" id="PF24394">
    <property type="entry name" value="TMEM62_C"/>
    <property type="match status" value="1"/>
</dbReference>
<sequence length="742" mass="85044">MARSIPAIWWAIFIIFLPSVCWRTARFALAFHQTEGGGASVLGDGGGKRSTVELDGGPEDVAWVVQLSDLHFSVHHPERALDFKAIVGPTLAMVNPSLVFITGDLTDGKSKDLLTMKQDEAEWEEYKKVMDDVIKRSGLNRSSFYDLRGNHDNFGVPYTGGSFDFYSTYSINGQLGRRGPVNSVTLQTGRRNILFVEFDSSASLGLRGPTNLFGHPNDRLLTDISSELSQWDPLPAKPVLKISLGHFPLSFSAAAYSGKTLKDVFLMHSLSAYLCGHLHTRFGNNLKRHHESNHYPLYSQQFFQLNGHGLPVETHEEFSLKSTEEFWELEVGDWRKSRTMRILAIDRGWSSFVDVDFRSGAKKTIILPTFPLDSRFILDKSFQRNESLSVDPTLYNDIRALVFSSSPIVSVVARIYDSRPGNLIVVFETPMKKTGNALSRGDLYTCPWNFKAFEDPSPLRFLLQIESVDISGRTTLTELRPFSITGQRASLPWSWKEFFVMGCQWDALYYPILSAFYFFILSILLIPKTALSFSEKQHTRKRFTANRGLPNLTTRILVELYIAPQLWYCIFIYLLYLLLCPWFWGQALMEGERGYMTYQGWMLRSDTNEKLKFFGFPDVMVVVLPHLYFVLLPALLVIVAFVVEREIYRESLWAHSGKKDDADVKNRISASTCGKIYRLMFLRMRVVRKMLLVICLAICWRHFMNCRALNRAYEMNPFIHFPIYSLWVPLVLAYTIRRTSRV</sequence>
<dbReference type="PANTHER" id="PTHR14795:SF0">
    <property type="entry name" value="TRANSMEMBRANE PROTEIN 62"/>
    <property type="match status" value="1"/>
</dbReference>
<evidence type="ECO:0000256" key="1">
    <source>
        <dbReference type="SAM" id="Phobius"/>
    </source>
</evidence>
<dbReference type="InterPro" id="IPR056230">
    <property type="entry name" value="TMEM62_C"/>
</dbReference>
<feature type="transmembrane region" description="Helical" evidence="1">
    <location>
        <begin position="718"/>
        <end position="736"/>
    </location>
</feature>
<keyword evidence="1" id="KW-1133">Transmembrane helix</keyword>
<keyword evidence="6" id="KW-1185">Reference proteome</keyword>
<evidence type="ECO:0000259" key="2">
    <source>
        <dbReference type="Pfam" id="PF00149"/>
    </source>
</evidence>
<dbReference type="EMBL" id="NQVE01000114">
    <property type="protein sequence ID" value="RAL47521.1"/>
    <property type="molecule type" value="Genomic_DNA"/>
</dbReference>
<dbReference type="SUPFAM" id="SSF56300">
    <property type="entry name" value="Metallo-dependent phosphatases"/>
    <property type="match status" value="1"/>
</dbReference>
<dbReference type="InterPro" id="IPR004843">
    <property type="entry name" value="Calcineurin-like_PHP"/>
</dbReference>
<reference evidence="5 6" key="1">
    <citation type="submission" date="2018-06" db="EMBL/GenBank/DDBJ databases">
        <title>The Genome of Cuscuta australis (Dodder) Provides Insight into the Evolution of Plant Parasitism.</title>
        <authorList>
            <person name="Liu H."/>
        </authorList>
    </citation>
    <scope>NUCLEOTIDE SEQUENCE [LARGE SCALE GENOMIC DNA]</scope>
    <source>
        <strain evidence="6">cv. Yunnan</strain>
        <tissue evidence="5">Vines</tissue>
    </source>
</reference>
<dbReference type="InterPro" id="IPR056229">
    <property type="entry name" value="Ig_TMM62"/>
</dbReference>
<dbReference type="PANTHER" id="PTHR14795">
    <property type="entry name" value="HELICASE RELATED"/>
    <property type="match status" value="1"/>
</dbReference>
<dbReference type="Proteomes" id="UP000249390">
    <property type="component" value="Unassembled WGS sequence"/>
</dbReference>
<feature type="domain" description="TMEM62 Ig-like" evidence="3">
    <location>
        <begin position="361"/>
        <end position="487"/>
    </location>
</feature>
<name>A0A328DTT8_9ASTE</name>
<feature type="domain" description="Calcineurin-like phosphoesterase" evidence="2">
    <location>
        <begin position="64"/>
        <end position="280"/>
    </location>
</feature>
<dbReference type="Gene3D" id="3.60.21.10">
    <property type="match status" value="1"/>
</dbReference>
<dbReference type="Pfam" id="PF00149">
    <property type="entry name" value="Metallophos"/>
    <property type="match status" value="1"/>
</dbReference>
<comment type="caution">
    <text evidence="5">The sequence shown here is derived from an EMBL/GenBank/DDBJ whole genome shotgun (WGS) entry which is preliminary data.</text>
</comment>
<dbReference type="AlphaFoldDB" id="A0A328DTT8"/>
<proteinExistence type="predicted"/>
<protein>
    <submittedName>
        <fullName evidence="5">Uncharacterized protein</fullName>
    </submittedName>
</protein>
<evidence type="ECO:0000259" key="3">
    <source>
        <dbReference type="Pfam" id="PF24384"/>
    </source>
</evidence>
<evidence type="ECO:0000259" key="4">
    <source>
        <dbReference type="Pfam" id="PF24394"/>
    </source>
</evidence>
<dbReference type="Pfam" id="PF24384">
    <property type="entry name" value="Ig_TMM62"/>
    <property type="match status" value="1"/>
</dbReference>
<accession>A0A328DTT8</accession>
<dbReference type="InterPro" id="IPR029052">
    <property type="entry name" value="Metallo-depent_PP-like"/>
</dbReference>
<organism evidence="5 6">
    <name type="scientific">Cuscuta australis</name>
    <dbReference type="NCBI Taxonomy" id="267555"/>
    <lineage>
        <taxon>Eukaryota</taxon>
        <taxon>Viridiplantae</taxon>
        <taxon>Streptophyta</taxon>
        <taxon>Embryophyta</taxon>
        <taxon>Tracheophyta</taxon>
        <taxon>Spermatophyta</taxon>
        <taxon>Magnoliopsida</taxon>
        <taxon>eudicotyledons</taxon>
        <taxon>Gunneridae</taxon>
        <taxon>Pentapetalae</taxon>
        <taxon>asterids</taxon>
        <taxon>lamiids</taxon>
        <taxon>Solanales</taxon>
        <taxon>Convolvulaceae</taxon>
        <taxon>Cuscuteae</taxon>
        <taxon>Cuscuta</taxon>
        <taxon>Cuscuta subgen. Grammica</taxon>
        <taxon>Cuscuta sect. Cleistogrammica</taxon>
    </lineage>
</organism>
<evidence type="ECO:0000313" key="6">
    <source>
        <dbReference type="Proteomes" id="UP000249390"/>
    </source>
</evidence>
<dbReference type="GO" id="GO:0016787">
    <property type="term" value="F:hydrolase activity"/>
    <property type="evidence" value="ECO:0007669"/>
    <property type="project" value="InterPro"/>
</dbReference>
<keyword evidence="1" id="KW-0812">Transmembrane</keyword>
<feature type="transmembrane region" description="Helical" evidence="1">
    <location>
        <begin position="508"/>
        <end position="526"/>
    </location>
</feature>
<feature type="transmembrane region" description="Helical" evidence="1">
    <location>
        <begin position="619"/>
        <end position="643"/>
    </location>
</feature>
<feature type="domain" description="TMEM62 C-terminal" evidence="4">
    <location>
        <begin position="510"/>
        <end position="722"/>
    </location>
</feature>
<evidence type="ECO:0000313" key="5">
    <source>
        <dbReference type="EMBL" id="RAL47521.1"/>
    </source>
</evidence>